<feature type="region of interest" description="Disordered" evidence="1">
    <location>
        <begin position="473"/>
        <end position="601"/>
    </location>
</feature>
<feature type="compositionally biased region" description="Low complexity" evidence="1">
    <location>
        <begin position="490"/>
        <end position="504"/>
    </location>
</feature>
<comment type="caution">
    <text evidence="2">The sequence shown here is derived from an EMBL/GenBank/DDBJ whole genome shotgun (WGS) entry which is preliminary data.</text>
</comment>
<evidence type="ECO:0000313" key="2">
    <source>
        <dbReference type="EMBL" id="PAV20626.1"/>
    </source>
</evidence>
<proteinExistence type="predicted"/>
<dbReference type="Proteomes" id="UP000217199">
    <property type="component" value="Unassembled WGS sequence"/>
</dbReference>
<feature type="compositionally biased region" description="Polar residues" evidence="1">
    <location>
        <begin position="354"/>
        <end position="378"/>
    </location>
</feature>
<feature type="compositionally biased region" description="Basic and acidic residues" evidence="1">
    <location>
        <begin position="23"/>
        <end position="38"/>
    </location>
</feature>
<feature type="compositionally biased region" description="Polar residues" evidence="1">
    <location>
        <begin position="245"/>
        <end position="268"/>
    </location>
</feature>
<protein>
    <submittedName>
        <fullName evidence="2">Uncharacterized protein</fullName>
    </submittedName>
</protein>
<sequence>MSSQSPQRTRKSQPHQSTIQTNVRREASPSPTLRERQRYGRTQSMPIVSSVNEGERESPKDGGLPSFGYPRPIALARVAPPQFLAHAHSEKWQMTDDLAEDAPPAPGTAGEAQALRWIHRQIVAAHPTAGGHQENWLNIGRRPYLMLFARLQTPLLVIPEEPDDHEQTRVSPAPSSDLNPTKDLEHDAEGTLVDLGDDDDHQQPNEESTEGEGSGTPRSPANVLFDQGQSRSIHEVLQPDKQGSKHFSPSDFQSTIKKLQSEGSVTSSHPPPPIPPFSRQEYSRNESRGSYPNWMFDYYHNYPEEIDFYDEAAYMPQFVPPPISTQAIHIRPDAPIPPTPHSQTSAPTPFRQPQHGSHTSQSNGTAPNEESSQRTLLPSFSPAPPSGTPYPYPFSHVRRGFPYPPPVPRVPSSVYDPGVVQEQLRLQMQMYAYNNGAMSDSTLSPASTPYPGVGPTYAPFSAFLNQSRAYARARDGAGEDGRITSASIRSSPSHLPVSLPPMLSNGRGRALKKRNRFSNLSGKVNGALRSRKQVDPPPRVESTQPRETSPESSSGEETAGEKYEHAPNNESRINGNISQEWTSDTAHVDDDDGEWVDEDSEDEKDMLDFEFHPSFVSNPERRRRRWDQRWDDLVRAFQALDRETDATLVLLASPSHANTLHSLTSRSIRRDPSLIESHSMSNVKTAFEQIASQRRSARSQRASVIDRLVAASSPSLDGSTTSASEREEDLRKLLKTVLSGFEQLKDMYDARELRWLEEERRMREEREGVNLLLKQTFGETAHTL</sequence>
<feature type="region of interest" description="Disordered" evidence="1">
    <location>
        <begin position="238"/>
        <end position="287"/>
    </location>
</feature>
<feature type="region of interest" description="Disordered" evidence="1">
    <location>
        <begin position="328"/>
        <end position="387"/>
    </location>
</feature>
<name>A0A286ULY7_9AGAM</name>
<feature type="compositionally biased region" description="Polar residues" evidence="1">
    <location>
        <begin position="169"/>
        <end position="179"/>
    </location>
</feature>
<gene>
    <name evidence="2" type="ORF">PNOK_0325300</name>
</gene>
<feature type="compositionally biased region" description="Basic and acidic residues" evidence="1">
    <location>
        <begin position="180"/>
        <end position="189"/>
    </location>
</feature>
<feature type="region of interest" description="Disordered" evidence="1">
    <location>
        <begin position="159"/>
        <end position="224"/>
    </location>
</feature>
<accession>A0A286ULY7</accession>
<evidence type="ECO:0000256" key="1">
    <source>
        <dbReference type="SAM" id="MobiDB-lite"/>
    </source>
</evidence>
<feature type="compositionally biased region" description="Acidic residues" evidence="1">
    <location>
        <begin position="589"/>
        <end position="601"/>
    </location>
</feature>
<dbReference type="OrthoDB" id="3243310at2759"/>
<organism evidence="2 3">
    <name type="scientific">Pyrrhoderma noxium</name>
    <dbReference type="NCBI Taxonomy" id="2282107"/>
    <lineage>
        <taxon>Eukaryota</taxon>
        <taxon>Fungi</taxon>
        <taxon>Dikarya</taxon>
        <taxon>Basidiomycota</taxon>
        <taxon>Agaricomycotina</taxon>
        <taxon>Agaricomycetes</taxon>
        <taxon>Hymenochaetales</taxon>
        <taxon>Hymenochaetaceae</taxon>
        <taxon>Pyrrhoderma</taxon>
    </lineage>
</organism>
<dbReference type="STRING" id="2282107.A0A286ULY7"/>
<feature type="compositionally biased region" description="Basic and acidic residues" evidence="1">
    <location>
        <begin position="473"/>
        <end position="482"/>
    </location>
</feature>
<dbReference type="InParanoid" id="A0A286ULY7"/>
<feature type="region of interest" description="Disordered" evidence="1">
    <location>
        <begin position="1"/>
        <end position="67"/>
    </location>
</feature>
<keyword evidence="3" id="KW-1185">Reference proteome</keyword>
<dbReference type="EMBL" id="NBII01000003">
    <property type="protein sequence ID" value="PAV20626.1"/>
    <property type="molecule type" value="Genomic_DNA"/>
</dbReference>
<feature type="compositionally biased region" description="Polar residues" evidence="1">
    <location>
        <begin position="40"/>
        <end position="52"/>
    </location>
</feature>
<reference evidence="2 3" key="1">
    <citation type="journal article" date="2017" name="Mol. Ecol.">
        <title>Comparative and population genomic landscape of Phellinus noxius: A hypervariable fungus causing root rot in trees.</title>
        <authorList>
            <person name="Chung C.L."/>
            <person name="Lee T.J."/>
            <person name="Akiba M."/>
            <person name="Lee H.H."/>
            <person name="Kuo T.H."/>
            <person name="Liu D."/>
            <person name="Ke H.M."/>
            <person name="Yokoi T."/>
            <person name="Roa M.B."/>
            <person name="Lu M.J."/>
            <person name="Chang Y.Y."/>
            <person name="Ann P.J."/>
            <person name="Tsai J.N."/>
            <person name="Chen C.Y."/>
            <person name="Tzean S.S."/>
            <person name="Ota Y."/>
            <person name="Hattori T."/>
            <person name="Sahashi N."/>
            <person name="Liou R.F."/>
            <person name="Kikuchi T."/>
            <person name="Tsai I.J."/>
        </authorList>
    </citation>
    <scope>NUCLEOTIDE SEQUENCE [LARGE SCALE GENOMIC DNA]</scope>
    <source>
        <strain evidence="2 3">FFPRI411160</strain>
    </source>
</reference>
<feature type="compositionally biased region" description="Polar residues" evidence="1">
    <location>
        <begin position="568"/>
        <end position="585"/>
    </location>
</feature>
<dbReference type="AlphaFoldDB" id="A0A286ULY7"/>
<evidence type="ECO:0000313" key="3">
    <source>
        <dbReference type="Proteomes" id="UP000217199"/>
    </source>
</evidence>